<evidence type="ECO:0000256" key="8">
    <source>
        <dbReference type="ARBA" id="ARBA00050025"/>
    </source>
</evidence>
<feature type="transmembrane region" description="Helical" evidence="9">
    <location>
        <begin position="12"/>
        <end position="32"/>
    </location>
</feature>
<evidence type="ECO:0000256" key="4">
    <source>
        <dbReference type="ARBA" id="ARBA00022692"/>
    </source>
</evidence>
<dbReference type="STRING" id="417102.CA982_18410"/>
<dbReference type="Pfam" id="PF00909">
    <property type="entry name" value="Ammonium_transp"/>
    <property type="match status" value="1"/>
</dbReference>
<feature type="transmembrane region" description="Helical" evidence="9">
    <location>
        <begin position="265"/>
        <end position="286"/>
    </location>
</feature>
<dbReference type="InterPro" id="IPR024041">
    <property type="entry name" value="NH4_transpt_AmtB-like_dom"/>
</dbReference>
<dbReference type="OrthoDB" id="9814202at2"/>
<protein>
    <recommendedName>
        <fullName evidence="8 9">Ammonium transporter</fullName>
    </recommendedName>
</protein>
<feature type="transmembrane region" description="Helical" evidence="9">
    <location>
        <begin position="174"/>
        <end position="195"/>
    </location>
</feature>
<keyword evidence="4 9" id="KW-0812">Transmembrane</keyword>
<evidence type="ECO:0000256" key="6">
    <source>
        <dbReference type="ARBA" id="ARBA00023136"/>
    </source>
</evidence>
<evidence type="ECO:0000313" key="12">
    <source>
        <dbReference type="Proteomes" id="UP000194632"/>
    </source>
</evidence>
<feature type="transmembrane region" description="Helical" evidence="9">
    <location>
        <begin position="207"/>
        <end position="225"/>
    </location>
</feature>
<reference evidence="11 12" key="1">
    <citation type="submission" date="2017-05" db="EMBL/GenBank/DDBJ databases">
        <title>Biotechnological potential of actinobacteria isolated from South African environments.</title>
        <authorList>
            <person name="Le Roes-Hill M."/>
            <person name="Prins A."/>
            <person name="Durrell K.A."/>
        </authorList>
    </citation>
    <scope>NUCLEOTIDE SEQUENCE [LARGE SCALE GENOMIC DNA]</scope>
    <source>
        <strain evidence="11">BS2</strain>
    </source>
</reference>
<feature type="transmembrane region" description="Helical" evidence="9">
    <location>
        <begin position="44"/>
        <end position="67"/>
    </location>
</feature>
<feature type="transmembrane region" description="Helical" evidence="9">
    <location>
        <begin position="237"/>
        <end position="258"/>
    </location>
</feature>
<evidence type="ECO:0000256" key="7">
    <source>
        <dbReference type="ARBA" id="ARBA00023177"/>
    </source>
</evidence>
<dbReference type="GO" id="GO:0008519">
    <property type="term" value="F:ammonium channel activity"/>
    <property type="evidence" value="ECO:0007669"/>
    <property type="project" value="InterPro"/>
</dbReference>
<dbReference type="Proteomes" id="UP000194632">
    <property type="component" value="Unassembled WGS sequence"/>
</dbReference>
<feature type="transmembrane region" description="Helical" evidence="9">
    <location>
        <begin position="323"/>
        <end position="342"/>
    </location>
</feature>
<dbReference type="PANTHER" id="PTHR43029:SF10">
    <property type="entry name" value="AMMONIUM TRANSPORTER MEP2"/>
    <property type="match status" value="1"/>
</dbReference>
<organism evidence="11 12">
    <name type="scientific">Gordonia lacunae</name>
    <dbReference type="NCBI Taxonomy" id="417102"/>
    <lineage>
        <taxon>Bacteria</taxon>
        <taxon>Bacillati</taxon>
        <taxon>Actinomycetota</taxon>
        <taxon>Actinomycetes</taxon>
        <taxon>Mycobacteriales</taxon>
        <taxon>Gordoniaceae</taxon>
        <taxon>Gordonia</taxon>
    </lineage>
</organism>
<evidence type="ECO:0000313" key="11">
    <source>
        <dbReference type="EMBL" id="OUC77208.1"/>
    </source>
</evidence>
<keyword evidence="7 9" id="KW-0924">Ammonia transport</keyword>
<keyword evidence="12" id="KW-1185">Reference proteome</keyword>
<evidence type="ECO:0000256" key="3">
    <source>
        <dbReference type="ARBA" id="ARBA00022448"/>
    </source>
</evidence>
<feature type="transmembrane region" description="Helical" evidence="9">
    <location>
        <begin position="132"/>
        <end position="154"/>
    </location>
</feature>
<dbReference type="InterPro" id="IPR029020">
    <property type="entry name" value="Ammonium/urea_transptr"/>
</dbReference>
<keyword evidence="3 9" id="KW-0813">Transport</keyword>
<dbReference type="RefSeq" id="WP_086536716.1">
    <property type="nucleotide sequence ID" value="NZ_NGFO01000023.1"/>
</dbReference>
<feature type="transmembrane region" description="Helical" evidence="9">
    <location>
        <begin position="292"/>
        <end position="311"/>
    </location>
</feature>
<comment type="similarity">
    <text evidence="2 9">Belongs to the ammonia transporter channel (TC 1.A.11.2) family.</text>
</comment>
<dbReference type="Gene3D" id="1.10.3430.10">
    <property type="entry name" value="Ammonium transporter AmtB like domains"/>
    <property type="match status" value="1"/>
</dbReference>
<evidence type="ECO:0000256" key="2">
    <source>
        <dbReference type="ARBA" id="ARBA00005887"/>
    </source>
</evidence>
<feature type="transmembrane region" description="Helical" evidence="9">
    <location>
        <begin position="101"/>
        <end position="120"/>
    </location>
</feature>
<dbReference type="AlphaFoldDB" id="A0A243Q9B1"/>
<evidence type="ECO:0000256" key="1">
    <source>
        <dbReference type="ARBA" id="ARBA00004141"/>
    </source>
</evidence>
<dbReference type="PANTHER" id="PTHR43029">
    <property type="entry name" value="AMMONIUM TRANSPORTER MEP2"/>
    <property type="match status" value="1"/>
</dbReference>
<dbReference type="GO" id="GO:0005886">
    <property type="term" value="C:plasma membrane"/>
    <property type="evidence" value="ECO:0007669"/>
    <property type="project" value="UniProtKB-SubCell"/>
</dbReference>
<dbReference type="InterPro" id="IPR018047">
    <property type="entry name" value="Ammonium_transpt_CS"/>
</dbReference>
<dbReference type="InterPro" id="IPR001905">
    <property type="entry name" value="Ammonium_transpt"/>
</dbReference>
<evidence type="ECO:0000256" key="5">
    <source>
        <dbReference type="ARBA" id="ARBA00022989"/>
    </source>
</evidence>
<sequence length="456" mass="47525">MEPILAANADLAWMLAAFVFVLLMFPGLAFFYGGMVGSKNVLNIMTMVMSTLAITAVLYVVIGHGLVSGPSVGGWGLIGNPTDYIGLTNWLTDDASGATQTLYYAAWFILFAAITIAIVASGAAGRMKFSAWLVFAPIWLLVVYFPVAHWVFAADVDDNYRGGFLLNDLEIVDYAGGTAVHMNSGVAALALAVVLGARKRRMERPHNVPMTIMGGGILFFGWFGFNGSCALGANFLAQAVILNTLLAGSAGMIGFAIIERWREGHVTSLGMITGTVAGLVGITPAASSMAPLGALCVGIFAAAVVAFLLSFKNRLKIDETLDAFAVHGIGGIVGTLCIVLFATEAAPAGVQGILFGGPVDIVWRELAGILITCTYSFVMTWLIAKGLDKLIGLRVDEETEVTGLDAVLHAETAYEIPSASVGHAGGLATMSPARAAEKVEEAMPASAPASAPPAGV</sequence>
<proteinExistence type="inferred from homology"/>
<feature type="domain" description="Ammonium transporter AmtB-like" evidence="10">
    <location>
        <begin position="12"/>
        <end position="414"/>
    </location>
</feature>
<evidence type="ECO:0000259" key="10">
    <source>
        <dbReference type="Pfam" id="PF00909"/>
    </source>
</evidence>
<dbReference type="NCBIfam" id="TIGR00836">
    <property type="entry name" value="amt"/>
    <property type="match status" value="1"/>
</dbReference>
<keyword evidence="5 9" id="KW-1133">Transmembrane helix</keyword>
<keyword evidence="6 9" id="KW-0472">Membrane</keyword>
<dbReference type="EMBL" id="NGFO01000023">
    <property type="protein sequence ID" value="OUC77208.1"/>
    <property type="molecule type" value="Genomic_DNA"/>
</dbReference>
<gene>
    <name evidence="11" type="ORF">CA982_18410</name>
</gene>
<evidence type="ECO:0000256" key="9">
    <source>
        <dbReference type="RuleBase" id="RU362002"/>
    </source>
</evidence>
<accession>A0A243Q9B1</accession>
<dbReference type="PROSITE" id="PS01219">
    <property type="entry name" value="AMMONIUM_TRANSP"/>
    <property type="match status" value="1"/>
</dbReference>
<feature type="transmembrane region" description="Helical" evidence="9">
    <location>
        <begin position="362"/>
        <end position="384"/>
    </location>
</feature>
<dbReference type="SUPFAM" id="SSF111352">
    <property type="entry name" value="Ammonium transporter"/>
    <property type="match status" value="1"/>
</dbReference>
<comment type="subcellular location">
    <subcellularLocation>
        <location evidence="9">Cell membrane</location>
        <topology evidence="9">Multi-pass membrane protein</topology>
    </subcellularLocation>
    <subcellularLocation>
        <location evidence="1">Membrane</location>
        <topology evidence="1">Multi-pass membrane protein</topology>
    </subcellularLocation>
</comment>
<name>A0A243Q9B1_9ACTN</name>
<comment type="caution">
    <text evidence="11">The sequence shown here is derived from an EMBL/GenBank/DDBJ whole genome shotgun (WGS) entry which is preliminary data.</text>
</comment>